<keyword evidence="4 13" id="KW-0812">Transmembrane</keyword>
<dbReference type="GO" id="GO:0046872">
    <property type="term" value="F:metal ion binding"/>
    <property type="evidence" value="ECO:0007669"/>
    <property type="project" value="UniProtKB-KW"/>
</dbReference>
<comment type="cofactor">
    <cofactor evidence="1">
        <name>FAD</name>
        <dbReference type="ChEBI" id="CHEBI:57692"/>
    </cofactor>
</comment>
<evidence type="ECO:0000256" key="11">
    <source>
        <dbReference type="ARBA" id="ARBA00023014"/>
    </source>
</evidence>
<reference evidence="15 16" key="1">
    <citation type="journal article" date="2016" name="Nat. Commun.">
        <title>Thousands of microbial genomes shed light on interconnected biogeochemical processes in an aquifer system.</title>
        <authorList>
            <person name="Anantharaman K."/>
            <person name="Brown C.T."/>
            <person name="Hug L.A."/>
            <person name="Sharon I."/>
            <person name="Castelle C.J."/>
            <person name="Probst A.J."/>
            <person name="Thomas B.C."/>
            <person name="Singh A."/>
            <person name="Wilkins M.J."/>
            <person name="Karaoz U."/>
            <person name="Brodie E.L."/>
            <person name="Williams K.H."/>
            <person name="Hubbard S.S."/>
            <person name="Banfield J.F."/>
        </authorList>
    </citation>
    <scope>NUCLEOTIDE SEQUENCE [LARGE SCALE GENOMIC DNA]</scope>
</reference>
<gene>
    <name evidence="15" type="ORF">A3C93_06490</name>
</gene>
<keyword evidence="12 13" id="KW-0472">Membrane</keyword>
<keyword evidence="5" id="KW-0001">2Fe-2S</keyword>
<dbReference type="PANTHER" id="PTHR47354:SF8">
    <property type="entry name" value="1,2-PHENYLACETYL-COA EPOXIDASE, SUBUNIT E"/>
    <property type="match status" value="1"/>
</dbReference>
<evidence type="ECO:0000256" key="7">
    <source>
        <dbReference type="ARBA" id="ARBA00022827"/>
    </source>
</evidence>
<feature type="transmembrane region" description="Helical" evidence="13">
    <location>
        <begin position="86"/>
        <end position="107"/>
    </location>
</feature>
<keyword evidence="11" id="KW-0411">Iron-sulfur</keyword>
<evidence type="ECO:0000256" key="12">
    <source>
        <dbReference type="ARBA" id="ARBA00023136"/>
    </source>
</evidence>
<dbReference type="EMBL" id="MHLO01000037">
    <property type="protein sequence ID" value="OGZ11150.1"/>
    <property type="molecule type" value="Genomic_DNA"/>
</dbReference>
<dbReference type="GO" id="GO:0016491">
    <property type="term" value="F:oxidoreductase activity"/>
    <property type="evidence" value="ECO:0007669"/>
    <property type="project" value="UniProtKB-KW"/>
</dbReference>
<dbReference type="InterPro" id="IPR050415">
    <property type="entry name" value="MRET"/>
</dbReference>
<dbReference type="STRING" id="1798664.A3C93_06490"/>
<dbReference type="GO" id="GO:0051537">
    <property type="term" value="F:2 iron, 2 sulfur cluster binding"/>
    <property type="evidence" value="ECO:0007669"/>
    <property type="project" value="UniProtKB-KW"/>
</dbReference>
<evidence type="ECO:0000313" key="16">
    <source>
        <dbReference type="Proteomes" id="UP000178636"/>
    </source>
</evidence>
<dbReference type="SUPFAM" id="SSF52343">
    <property type="entry name" value="Ferredoxin reductase-like, C-terminal NADP-linked domain"/>
    <property type="match status" value="1"/>
</dbReference>
<sequence length="457" mass="50741">MKLAYTSKLGWPLLLALSFAPLLIWALFPYSFDQRFLRGGSLNYAMTMTAVGQALGLSGMAMFALNLVLSARLKWLESIFGGMNKIYIAHHILGGLAFILLLLHPLFLVARYLQAEGGAIKAALVNYVWSPSCAANFSLLNPDCSTTYGVTGLALMILFLVLTFFVKLPYQTWKLTHKFLGLAFFFASLHVLTIPSDVTTVAYLKYYMFALVAAGFLAILYRTVLGFIIVPRLEYVIDEVKVVNETVSEVVMHPKNEKKCIRYVPGQFIFIGFPDVSGLGEVHPFSLSSQPDDLCISIGVKALGDFTRRLRELRPGMRAVVEGPFGRTSYVYYPRKSQIWIAGGIGITPFLGMARSLKSDDGYKVDLYYSVVDRSDAAFLDELGNLAARNPNLRLVPWFSREKSFLTAEAIVKESGGVLGKEIFLCGPPPMMKALKAQFGKWKVPVANIHSEEFSLN</sequence>
<dbReference type="Pfam" id="PF01794">
    <property type="entry name" value="Ferric_reduct"/>
    <property type="match status" value="1"/>
</dbReference>
<dbReference type="InterPro" id="IPR039261">
    <property type="entry name" value="FNR_nucleotide-bd"/>
</dbReference>
<dbReference type="Gene3D" id="3.40.50.80">
    <property type="entry name" value="Nucleotide-binding domain of ferredoxin-NADP reductase (FNR) module"/>
    <property type="match status" value="1"/>
</dbReference>
<feature type="transmembrane region" description="Helical" evidence="13">
    <location>
        <begin position="12"/>
        <end position="32"/>
    </location>
</feature>
<keyword evidence="7" id="KW-0274">FAD</keyword>
<dbReference type="Gene3D" id="2.40.30.10">
    <property type="entry name" value="Translation factors"/>
    <property type="match status" value="1"/>
</dbReference>
<dbReference type="Pfam" id="PF00175">
    <property type="entry name" value="NAD_binding_1"/>
    <property type="match status" value="1"/>
</dbReference>
<evidence type="ECO:0000256" key="10">
    <source>
        <dbReference type="ARBA" id="ARBA00023004"/>
    </source>
</evidence>
<feature type="transmembrane region" description="Helical" evidence="13">
    <location>
        <begin position="44"/>
        <end position="65"/>
    </location>
</feature>
<feature type="transmembrane region" description="Helical" evidence="13">
    <location>
        <begin position="206"/>
        <end position="230"/>
    </location>
</feature>
<feature type="domain" description="FAD-binding FR-type" evidence="14">
    <location>
        <begin position="230"/>
        <end position="331"/>
    </location>
</feature>
<dbReference type="InterPro" id="IPR017927">
    <property type="entry name" value="FAD-bd_FR_type"/>
</dbReference>
<dbReference type="InterPro" id="IPR013112">
    <property type="entry name" value="FAD-bd_8"/>
</dbReference>
<evidence type="ECO:0000313" key="15">
    <source>
        <dbReference type="EMBL" id="OGZ11150.1"/>
    </source>
</evidence>
<keyword evidence="3" id="KW-0285">Flavoprotein</keyword>
<evidence type="ECO:0000256" key="13">
    <source>
        <dbReference type="SAM" id="Phobius"/>
    </source>
</evidence>
<proteinExistence type="predicted"/>
<dbReference type="PANTHER" id="PTHR47354">
    <property type="entry name" value="NADH OXIDOREDUCTASE HCR"/>
    <property type="match status" value="1"/>
</dbReference>
<evidence type="ECO:0000256" key="2">
    <source>
        <dbReference type="ARBA" id="ARBA00004141"/>
    </source>
</evidence>
<evidence type="ECO:0000256" key="9">
    <source>
        <dbReference type="ARBA" id="ARBA00023002"/>
    </source>
</evidence>
<dbReference type="PROSITE" id="PS51384">
    <property type="entry name" value="FAD_FR"/>
    <property type="match status" value="1"/>
</dbReference>
<evidence type="ECO:0000256" key="5">
    <source>
        <dbReference type="ARBA" id="ARBA00022714"/>
    </source>
</evidence>
<accession>A0A1G2DE70</accession>
<keyword evidence="9" id="KW-0560">Oxidoreductase</keyword>
<evidence type="ECO:0000259" key="14">
    <source>
        <dbReference type="PROSITE" id="PS51384"/>
    </source>
</evidence>
<dbReference type="CDD" id="cd06198">
    <property type="entry name" value="FNR_like_3"/>
    <property type="match status" value="1"/>
</dbReference>
<keyword evidence="10" id="KW-0408">Iron</keyword>
<evidence type="ECO:0000256" key="4">
    <source>
        <dbReference type="ARBA" id="ARBA00022692"/>
    </source>
</evidence>
<keyword evidence="8 13" id="KW-1133">Transmembrane helix</keyword>
<dbReference type="AlphaFoldDB" id="A0A1G2DE70"/>
<organism evidence="15 16">
    <name type="scientific">Candidatus Lloydbacteria bacterium RIFCSPHIGHO2_02_FULL_54_17</name>
    <dbReference type="NCBI Taxonomy" id="1798664"/>
    <lineage>
        <taxon>Bacteria</taxon>
        <taxon>Candidatus Lloydiibacteriota</taxon>
    </lineage>
</organism>
<feature type="transmembrane region" description="Helical" evidence="13">
    <location>
        <begin position="146"/>
        <end position="166"/>
    </location>
</feature>
<dbReference type="Proteomes" id="UP000178636">
    <property type="component" value="Unassembled WGS sequence"/>
</dbReference>
<comment type="caution">
    <text evidence="15">The sequence shown here is derived from an EMBL/GenBank/DDBJ whole genome shotgun (WGS) entry which is preliminary data.</text>
</comment>
<protein>
    <recommendedName>
        <fullName evidence="14">FAD-binding FR-type domain-containing protein</fullName>
    </recommendedName>
</protein>
<dbReference type="SUPFAM" id="SSF63380">
    <property type="entry name" value="Riboflavin synthase domain-like"/>
    <property type="match status" value="1"/>
</dbReference>
<evidence type="ECO:0000256" key="8">
    <source>
        <dbReference type="ARBA" id="ARBA00022989"/>
    </source>
</evidence>
<name>A0A1G2DE70_9BACT</name>
<comment type="subcellular location">
    <subcellularLocation>
        <location evidence="2">Membrane</location>
        <topology evidence="2">Multi-pass membrane protein</topology>
    </subcellularLocation>
</comment>
<evidence type="ECO:0000256" key="3">
    <source>
        <dbReference type="ARBA" id="ARBA00022630"/>
    </source>
</evidence>
<feature type="transmembrane region" description="Helical" evidence="13">
    <location>
        <begin position="178"/>
        <end position="194"/>
    </location>
</feature>
<dbReference type="PRINTS" id="PR00410">
    <property type="entry name" value="PHEHYDRXLASE"/>
</dbReference>
<evidence type="ECO:0000256" key="6">
    <source>
        <dbReference type="ARBA" id="ARBA00022723"/>
    </source>
</evidence>
<evidence type="ECO:0000256" key="1">
    <source>
        <dbReference type="ARBA" id="ARBA00001974"/>
    </source>
</evidence>
<dbReference type="InterPro" id="IPR017938">
    <property type="entry name" value="Riboflavin_synthase-like_b-brl"/>
</dbReference>
<dbReference type="Pfam" id="PF08022">
    <property type="entry name" value="FAD_binding_8"/>
    <property type="match status" value="1"/>
</dbReference>
<dbReference type="GO" id="GO:0016020">
    <property type="term" value="C:membrane"/>
    <property type="evidence" value="ECO:0007669"/>
    <property type="project" value="UniProtKB-SubCell"/>
</dbReference>
<dbReference type="GO" id="GO:0050660">
    <property type="term" value="F:flavin adenine dinucleotide binding"/>
    <property type="evidence" value="ECO:0007669"/>
    <property type="project" value="TreeGrafter"/>
</dbReference>
<keyword evidence="6" id="KW-0479">Metal-binding</keyword>
<dbReference type="InterPro" id="IPR001433">
    <property type="entry name" value="OxRdtase_FAD/NAD-bd"/>
</dbReference>
<dbReference type="InterPro" id="IPR013130">
    <property type="entry name" value="Fe3_Rdtase_TM_dom"/>
</dbReference>